<reference evidence="1 2" key="1">
    <citation type="submission" date="2017-04" db="EMBL/GenBank/DDBJ databases">
        <title>The genome sequence of Weissella cibaria isolated from wild Drosophila.</title>
        <authorList>
            <person name="Ricks N.J."/>
            <person name="Carroll C."/>
            <person name="Walters A."/>
            <person name="Newell P.D."/>
            <person name="Chaston J.M."/>
        </authorList>
    </citation>
    <scope>NUCLEOTIDE SEQUENCE [LARGE SCALE GENOMIC DNA]</scope>
    <source>
        <strain evidence="1 2">DmW_103</strain>
    </source>
</reference>
<proteinExistence type="predicted"/>
<gene>
    <name evidence="1" type="ORF">B9D04_01255</name>
</gene>
<evidence type="ECO:0008006" key="3">
    <source>
        <dbReference type="Google" id="ProtNLM"/>
    </source>
</evidence>
<evidence type="ECO:0000313" key="2">
    <source>
        <dbReference type="Proteomes" id="UP000193588"/>
    </source>
</evidence>
<protein>
    <recommendedName>
        <fullName evidence="3">Plasmid maintenance system killer protein</fullName>
    </recommendedName>
</protein>
<name>A0A1X4JNX4_9LACO</name>
<organism evidence="1 2">
    <name type="scientific">Weissella cibaria</name>
    <dbReference type="NCBI Taxonomy" id="137591"/>
    <lineage>
        <taxon>Bacteria</taxon>
        <taxon>Bacillati</taxon>
        <taxon>Bacillota</taxon>
        <taxon>Bacilli</taxon>
        <taxon>Lactobacillales</taxon>
        <taxon>Lactobacillaceae</taxon>
        <taxon>Weissella</taxon>
    </lineage>
</organism>
<sequence length="107" mass="12142">MKVSGNTTKLTKILMDERKLLVRFGTVIATKIRTRIWEMEQAENLYQLSQYPPAGLHELKGKYAGLFAVNLTGNWRLIIRGYDESGNSSTQLDAVRSVAVIEVIDYH</sequence>
<dbReference type="SUPFAM" id="SSF143011">
    <property type="entry name" value="RelE-like"/>
    <property type="match status" value="1"/>
</dbReference>
<comment type="caution">
    <text evidence="1">The sequence shown here is derived from an EMBL/GenBank/DDBJ whole genome shotgun (WGS) entry which is preliminary data.</text>
</comment>
<dbReference type="Gene3D" id="3.30.2310.20">
    <property type="entry name" value="RelE-like"/>
    <property type="match status" value="1"/>
</dbReference>
<dbReference type="Proteomes" id="UP000193588">
    <property type="component" value="Unassembled WGS sequence"/>
</dbReference>
<dbReference type="InterPro" id="IPR035093">
    <property type="entry name" value="RelE/ParE_toxin_dom_sf"/>
</dbReference>
<dbReference type="AlphaFoldDB" id="A0A1X4JNX4"/>
<accession>A0A1X4JNX4</accession>
<evidence type="ECO:0000313" key="1">
    <source>
        <dbReference type="EMBL" id="OSP90411.1"/>
    </source>
</evidence>
<dbReference type="EMBL" id="NDXJ01000002">
    <property type="protein sequence ID" value="OSP90411.1"/>
    <property type="molecule type" value="Genomic_DNA"/>
</dbReference>